<organism evidence="7 8">
    <name type="scientific">Pseudomonas fluvialis</name>
    <dbReference type="NCBI Taxonomy" id="1793966"/>
    <lineage>
        <taxon>Bacteria</taxon>
        <taxon>Pseudomonadati</taxon>
        <taxon>Pseudomonadota</taxon>
        <taxon>Gammaproteobacteria</taxon>
        <taxon>Pseudomonadales</taxon>
        <taxon>Pseudomonadaceae</taxon>
        <taxon>Pseudomonas</taxon>
    </lineage>
</organism>
<accession>A0A2I0CQG9</accession>
<dbReference type="Proteomes" id="UP000242861">
    <property type="component" value="Unassembled WGS sequence"/>
</dbReference>
<dbReference type="InterPro" id="IPR047807">
    <property type="entry name" value="YgdI/YgdR-like_SH3-like"/>
</dbReference>
<evidence type="ECO:0000313" key="7">
    <source>
        <dbReference type="EMBL" id="PKF71400.1"/>
    </source>
</evidence>
<dbReference type="NCBIfam" id="NF033216">
    <property type="entry name" value="lipo_YgdI_YgdR"/>
    <property type="match status" value="1"/>
</dbReference>
<evidence type="ECO:0000256" key="5">
    <source>
        <dbReference type="ARBA" id="ARBA00023288"/>
    </source>
</evidence>
<name>A0A2I0CQG9_9PSED</name>
<dbReference type="Pfam" id="PF06004">
    <property type="entry name" value="DUF903"/>
    <property type="match status" value="1"/>
</dbReference>
<evidence type="ECO:0000256" key="4">
    <source>
        <dbReference type="ARBA" id="ARBA00023139"/>
    </source>
</evidence>
<dbReference type="AlphaFoldDB" id="A0A2I0CQG9"/>
<evidence type="ECO:0000256" key="3">
    <source>
        <dbReference type="ARBA" id="ARBA00023136"/>
    </source>
</evidence>
<keyword evidence="1" id="KW-1003">Cell membrane</keyword>
<dbReference type="InterPro" id="IPR010305">
    <property type="entry name" value="YgdI/YgdR-like"/>
</dbReference>
<dbReference type="RefSeq" id="WP_101193343.1">
    <property type="nucleotide sequence ID" value="NZ_PIYS01000014.1"/>
</dbReference>
<reference evidence="8" key="1">
    <citation type="submission" date="2017-12" db="EMBL/GenBank/DDBJ databases">
        <authorList>
            <person name="Yu X.-Y."/>
        </authorList>
    </citation>
    <scope>NUCLEOTIDE SEQUENCE [LARGE SCALE GENOMIC DNA]</scope>
    <source>
        <strain evidence="8">ZYSR67-Z</strain>
    </source>
</reference>
<evidence type="ECO:0000256" key="1">
    <source>
        <dbReference type="ARBA" id="ARBA00022475"/>
    </source>
</evidence>
<dbReference type="EMBL" id="PIYS01000014">
    <property type="protein sequence ID" value="PKF71400.1"/>
    <property type="molecule type" value="Genomic_DNA"/>
</dbReference>
<keyword evidence="5 7" id="KW-0449">Lipoprotein</keyword>
<evidence type="ECO:0000313" key="8">
    <source>
        <dbReference type="Proteomes" id="UP000242861"/>
    </source>
</evidence>
<keyword evidence="2" id="KW-0732">Signal</keyword>
<keyword evidence="4" id="KW-0564">Palmitate</keyword>
<keyword evidence="3" id="KW-0472">Membrane</keyword>
<protein>
    <submittedName>
        <fullName evidence="7">YgdI/YgdR family lipoprotein</fullName>
    </submittedName>
</protein>
<dbReference type="Gene3D" id="2.30.30.100">
    <property type="match status" value="1"/>
</dbReference>
<proteinExistence type="predicted"/>
<evidence type="ECO:0000259" key="6">
    <source>
        <dbReference type="Pfam" id="PF06004"/>
    </source>
</evidence>
<gene>
    <name evidence="7" type="ORF">CW360_08055</name>
</gene>
<dbReference type="InterPro" id="IPR010920">
    <property type="entry name" value="LSM_dom_sf"/>
</dbReference>
<evidence type="ECO:0000256" key="2">
    <source>
        <dbReference type="ARBA" id="ARBA00022729"/>
    </source>
</evidence>
<dbReference type="PANTHER" id="PTHR37011:SF1">
    <property type="entry name" value="POT FAMILY PEPTIDE TRANSPORT PROTEIN"/>
    <property type="match status" value="1"/>
</dbReference>
<dbReference type="SUPFAM" id="SSF50182">
    <property type="entry name" value="Sm-like ribonucleoproteins"/>
    <property type="match status" value="1"/>
</dbReference>
<dbReference type="PANTHER" id="PTHR37011">
    <property type="entry name" value="POT FAMILY PEPTIDE TRANSPORT PROTEIN-RELATED"/>
    <property type="match status" value="1"/>
</dbReference>
<comment type="caution">
    <text evidence="7">The sequence shown here is derived from an EMBL/GenBank/DDBJ whole genome shotgun (WGS) entry which is preliminary data.</text>
</comment>
<sequence length="89" mass="9744">MSALVSHRTGVPFPSQKEFAHEKLLTLGLAALLLTGCASEYLLITNNGDVLTSYGKPELDKNNGLLEFTDSEGRIQQVPQDTIKTVIER</sequence>
<feature type="domain" description="Lipoprotein YgdI/YgdR-like SH3-like" evidence="6">
    <location>
        <begin position="41"/>
        <end position="88"/>
    </location>
</feature>